<gene>
    <name evidence="1" type="ORF">NUW58_g7881</name>
</gene>
<organism evidence="1 2">
    <name type="scientific">Xylaria curta</name>
    <dbReference type="NCBI Taxonomy" id="42375"/>
    <lineage>
        <taxon>Eukaryota</taxon>
        <taxon>Fungi</taxon>
        <taxon>Dikarya</taxon>
        <taxon>Ascomycota</taxon>
        <taxon>Pezizomycotina</taxon>
        <taxon>Sordariomycetes</taxon>
        <taxon>Xylariomycetidae</taxon>
        <taxon>Xylariales</taxon>
        <taxon>Xylariaceae</taxon>
        <taxon>Xylaria</taxon>
    </lineage>
</organism>
<reference evidence="1" key="1">
    <citation type="submission" date="2022-10" db="EMBL/GenBank/DDBJ databases">
        <title>Genome Sequence of Xylaria curta.</title>
        <authorList>
            <person name="Buettner E."/>
        </authorList>
    </citation>
    <scope>NUCLEOTIDE SEQUENCE</scope>
    <source>
        <strain evidence="1">Babe10</strain>
    </source>
</reference>
<dbReference type="EMBL" id="JAPDGR010002184">
    <property type="protein sequence ID" value="KAJ2977211.1"/>
    <property type="molecule type" value="Genomic_DNA"/>
</dbReference>
<evidence type="ECO:0000313" key="2">
    <source>
        <dbReference type="Proteomes" id="UP001143856"/>
    </source>
</evidence>
<dbReference type="Proteomes" id="UP001143856">
    <property type="component" value="Unassembled WGS sequence"/>
</dbReference>
<sequence>MQAEEFSPRGGVVVTPEKLGMLYSRFRIEGEVHPFQDIFHTFPRRESSTMAATGGSNRSTYHERIGDFFTDLECEYHLVPPSTTDAVFLTRSPSAMSVSSSSASTSSPSSPVFPRSSSHSSLHPATNPAPAPAPQKPLHSHSRPRSTRPSVPALTLAGFAKFFTICVLAHPDEEARRLNRIVGELALYADTGSTASRWENPPIIRYQWDGESLVYIRRSLPAHVLVKLREYPFMREGGKG</sequence>
<keyword evidence="2" id="KW-1185">Reference proteome</keyword>
<comment type="caution">
    <text evidence="1">The sequence shown here is derived from an EMBL/GenBank/DDBJ whole genome shotgun (WGS) entry which is preliminary data.</text>
</comment>
<name>A0ACC1NF20_9PEZI</name>
<protein>
    <submittedName>
        <fullName evidence="1">Uncharacterized protein</fullName>
    </submittedName>
</protein>
<proteinExistence type="predicted"/>
<accession>A0ACC1NF20</accession>
<evidence type="ECO:0000313" key="1">
    <source>
        <dbReference type="EMBL" id="KAJ2977211.1"/>
    </source>
</evidence>